<evidence type="ECO:0000313" key="1">
    <source>
        <dbReference type="EMBL" id="KRY93060.1"/>
    </source>
</evidence>
<keyword evidence="2" id="KW-1185">Reference proteome</keyword>
<dbReference type="InterPro" id="IPR043128">
    <property type="entry name" value="Rev_trsase/Diguanyl_cyclase"/>
</dbReference>
<dbReference type="Proteomes" id="UP000054995">
    <property type="component" value="Unassembled WGS sequence"/>
</dbReference>
<gene>
    <name evidence="1" type="ORF">T4D_10591</name>
</gene>
<dbReference type="Gene3D" id="3.30.70.270">
    <property type="match status" value="1"/>
</dbReference>
<reference evidence="1 2" key="1">
    <citation type="submission" date="2015-01" db="EMBL/GenBank/DDBJ databases">
        <title>Evolution of Trichinella species and genotypes.</title>
        <authorList>
            <person name="Korhonen P.K."/>
            <person name="Edoardo P."/>
            <person name="Giuseppe L.R."/>
            <person name="Gasser R.B."/>
        </authorList>
    </citation>
    <scope>NUCLEOTIDE SEQUENCE [LARGE SCALE GENOMIC DNA]</scope>
    <source>
        <strain evidence="1">ISS470</strain>
    </source>
</reference>
<dbReference type="OrthoDB" id="6375508at2759"/>
<dbReference type="InterPro" id="IPR043502">
    <property type="entry name" value="DNA/RNA_pol_sf"/>
</dbReference>
<comment type="caution">
    <text evidence="1">The sequence shown here is derived from an EMBL/GenBank/DDBJ whole genome shotgun (WGS) entry which is preliminary data.</text>
</comment>
<proteinExistence type="predicted"/>
<protein>
    <submittedName>
        <fullName evidence="1">Uncharacterized protein</fullName>
    </submittedName>
</protein>
<accession>A0A0V1G445</accession>
<organism evidence="1 2">
    <name type="scientific">Trichinella pseudospiralis</name>
    <name type="common">Parasitic roundworm</name>
    <dbReference type="NCBI Taxonomy" id="6337"/>
    <lineage>
        <taxon>Eukaryota</taxon>
        <taxon>Metazoa</taxon>
        <taxon>Ecdysozoa</taxon>
        <taxon>Nematoda</taxon>
        <taxon>Enoplea</taxon>
        <taxon>Dorylaimia</taxon>
        <taxon>Trichinellida</taxon>
        <taxon>Trichinellidae</taxon>
        <taxon>Trichinella</taxon>
    </lineage>
</organism>
<name>A0A0V1G445_TRIPS</name>
<dbReference type="Gene3D" id="3.10.10.10">
    <property type="entry name" value="HIV Type 1 Reverse Transcriptase, subunit A, domain 1"/>
    <property type="match status" value="1"/>
</dbReference>
<dbReference type="EMBL" id="JYDT01000004">
    <property type="protein sequence ID" value="KRY93060.1"/>
    <property type="molecule type" value="Genomic_DNA"/>
</dbReference>
<dbReference type="AlphaFoldDB" id="A0A0V1G445"/>
<sequence length="67" mass="8059">MVIVIQRNKKKFRPVMNFRELNAHIESHTADPDVCSEKLREWRRQGGNVTLIHLKKVYLQIRIDKFL</sequence>
<evidence type="ECO:0000313" key="2">
    <source>
        <dbReference type="Proteomes" id="UP000054995"/>
    </source>
</evidence>
<dbReference type="SUPFAM" id="SSF56672">
    <property type="entry name" value="DNA/RNA polymerases"/>
    <property type="match status" value="1"/>
</dbReference>